<evidence type="ECO:0000256" key="3">
    <source>
        <dbReference type="ARBA" id="ARBA00023172"/>
    </source>
</evidence>
<keyword evidence="1" id="KW-0229">DNA integration</keyword>
<evidence type="ECO:0000313" key="9">
    <source>
        <dbReference type="Proteomes" id="UP000216758"/>
    </source>
</evidence>
<dbReference type="PROSITE" id="PS51900">
    <property type="entry name" value="CB"/>
    <property type="match status" value="1"/>
</dbReference>
<sequence>MHPQLEPIEPEDAVEMYLTEKRAEFADATLRSHRSRLRHFAEWCDEQDVTNLNTLTGRELHRYRLWRRDDGDLSLASEKTQMDTIRVFIRWAESIDAVQPDLCQKVVSPTLTGDDNVRDVMVDAEEAEQILEYLRTYEYASERHVCFRLMWRAALRRGAVVALDIKDYDSGEQSLQVKHRPDSGTPIKNKSRGERFIALSDDTCKVVDAWLTDQRPDVTDQEGREPLLATPQGRPHPTTIQTYLYSVTKPCFSTGKCPHDRKIKECDAAVDRTKASKCPSSLSPHALRRGAITYWLSSDFPETVVSDRANVSTEILSKHYDRRSEHKKMEQRRKFLDNI</sequence>
<comment type="caution">
    <text evidence="8">The sequence shown here is derived from an EMBL/GenBank/DDBJ whole genome shotgun (WGS) entry which is preliminary data.</text>
</comment>
<evidence type="ECO:0000256" key="1">
    <source>
        <dbReference type="ARBA" id="ARBA00022908"/>
    </source>
</evidence>
<dbReference type="CDD" id="cd00397">
    <property type="entry name" value="DNA_BRE_C"/>
    <property type="match status" value="1"/>
</dbReference>
<feature type="domain" description="Core-binding (CB)" evidence="7">
    <location>
        <begin position="8"/>
        <end position="93"/>
    </location>
</feature>
<dbReference type="EMBL" id="NHPB01000004">
    <property type="protein sequence ID" value="OYR73299.1"/>
    <property type="molecule type" value="Genomic_DNA"/>
</dbReference>
<dbReference type="PROSITE" id="PS51898">
    <property type="entry name" value="TYR_RECOMBINASE"/>
    <property type="match status" value="1"/>
</dbReference>
<dbReference type="GO" id="GO:0003677">
    <property type="term" value="F:DNA binding"/>
    <property type="evidence" value="ECO:0007669"/>
    <property type="project" value="UniProtKB-UniRule"/>
</dbReference>
<dbReference type="InterPro" id="IPR011010">
    <property type="entry name" value="DNA_brk_join_enz"/>
</dbReference>
<evidence type="ECO:0000256" key="5">
    <source>
        <dbReference type="SAM" id="MobiDB-lite"/>
    </source>
</evidence>
<evidence type="ECO:0000313" key="8">
    <source>
        <dbReference type="EMBL" id="OYR73299.1"/>
    </source>
</evidence>
<dbReference type="InterPro" id="IPR002104">
    <property type="entry name" value="Integrase_catalytic"/>
</dbReference>
<reference evidence="8 9" key="1">
    <citation type="journal article" date="2014" name="Front. Microbiol.">
        <title>Population and genomic analysis of the genus Halorubrum.</title>
        <authorList>
            <person name="Fullmer M.S."/>
            <person name="Soucy S.M."/>
            <person name="Swithers K.S."/>
            <person name="Makkay A.M."/>
            <person name="Wheeler R."/>
            <person name="Ventosa A."/>
            <person name="Gogarten J.P."/>
            <person name="Papke R.T."/>
        </authorList>
    </citation>
    <scope>NUCLEOTIDE SEQUENCE [LARGE SCALE GENOMIC DNA]</scope>
    <source>
        <strain evidence="8 9">G37</strain>
    </source>
</reference>
<dbReference type="InterPro" id="IPR050090">
    <property type="entry name" value="Tyrosine_recombinase_XerCD"/>
</dbReference>
<dbReference type="InterPro" id="IPR010998">
    <property type="entry name" value="Integrase_recombinase_N"/>
</dbReference>
<keyword evidence="2 4" id="KW-0238">DNA-binding</keyword>
<evidence type="ECO:0000259" key="7">
    <source>
        <dbReference type="PROSITE" id="PS51900"/>
    </source>
</evidence>
<keyword evidence="3" id="KW-0233">DNA recombination</keyword>
<dbReference type="GO" id="GO:0015074">
    <property type="term" value="P:DNA integration"/>
    <property type="evidence" value="ECO:0007669"/>
    <property type="project" value="UniProtKB-KW"/>
</dbReference>
<evidence type="ECO:0000256" key="4">
    <source>
        <dbReference type="PROSITE-ProRule" id="PRU01248"/>
    </source>
</evidence>
<gene>
    <name evidence="8" type="ORF">DJ78_00450</name>
</gene>
<dbReference type="PANTHER" id="PTHR30349">
    <property type="entry name" value="PHAGE INTEGRASE-RELATED"/>
    <property type="match status" value="1"/>
</dbReference>
<dbReference type="InterPro" id="IPR044068">
    <property type="entry name" value="CB"/>
</dbReference>
<organism evidence="8 9">
    <name type="scientific">Halorubrum ezzemoulense</name>
    <name type="common">Halorubrum chaoviator</name>
    <dbReference type="NCBI Taxonomy" id="337243"/>
    <lineage>
        <taxon>Archaea</taxon>
        <taxon>Methanobacteriati</taxon>
        <taxon>Methanobacteriota</taxon>
        <taxon>Stenosarchaea group</taxon>
        <taxon>Halobacteria</taxon>
        <taxon>Halobacteriales</taxon>
        <taxon>Haloferacaceae</taxon>
        <taxon>Halorubrum</taxon>
    </lineage>
</organism>
<dbReference type="Pfam" id="PF00589">
    <property type="entry name" value="Phage_integrase"/>
    <property type="match status" value="1"/>
</dbReference>
<feature type="compositionally biased region" description="Basic and acidic residues" evidence="5">
    <location>
        <begin position="215"/>
        <end position="225"/>
    </location>
</feature>
<dbReference type="Gene3D" id="1.10.150.130">
    <property type="match status" value="1"/>
</dbReference>
<dbReference type="SUPFAM" id="SSF56349">
    <property type="entry name" value="DNA breaking-rejoining enzymes"/>
    <property type="match status" value="1"/>
</dbReference>
<dbReference type="Pfam" id="PF02899">
    <property type="entry name" value="Phage_int_SAM_1"/>
    <property type="match status" value="1"/>
</dbReference>
<dbReference type="AlphaFoldDB" id="A0A256JWN0"/>
<dbReference type="Gene3D" id="1.10.443.10">
    <property type="entry name" value="Intergrase catalytic core"/>
    <property type="match status" value="1"/>
</dbReference>
<dbReference type="GO" id="GO:0006310">
    <property type="term" value="P:DNA recombination"/>
    <property type="evidence" value="ECO:0007669"/>
    <property type="project" value="UniProtKB-KW"/>
</dbReference>
<dbReference type="OrthoDB" id="198497at2157"/>
<evidence type="ECO:0000259" key="6">
    <source>
        <dbReference type="PROSITE" id="PS51898"/>
    </source>
</evidence>
<accession>A0A256JWN0</accession>
<name>A0A256JWN0_HALEZ</name>
<proteinExistence type="predicted"/>
<evidence type="ECO:0000256" key="2">
    <source>
        <dbReference type="ARBA" id="ARBA00023125"/>
    </source>
</evidence>
<dbReference type="PANTHER" id="PTHR30349:SF41">
    <property type="entry name" value="INTEGRASE_RECOMBINASE PROTEIN MJ0367-RELATED"/>
    <property type="match status" value="1"/>
</dbReference>
<feature type="region of interest" description="Disordered" evidence="5">
    <location>
        <begin position="215"/>
        <end position="235"/>
    </location>
</feature>
<protein>
    <submittedName>
        <fullName evidence="8">Integrase</fullName>
    </submittedName>
</protein>
<dbReference type="InterPro" id="IPR004107">
    <property type="entry name" value="Integrase_SAM-like_N"/>
</dbReference>
<feature type="domain" description="Tyr recombinase" evidence="6">
    <location>
        <begin position="117"/>
        <end position="337"/>
    </location>
</feature>
<dbReference type="Proteomes" id="UP000216758">
    <property type="component" value="Unassembled WGS sequence"/>
</dbReference>
<dbReference type="InterPro" id="IPR013762">
    <property type="entry name" value="Integrase-like_cat_sf"/>
</dbReference>